<evidence type="ECO:0000256" key="6">
    <source>
        <dbReference type="ARBA" id="ARBA00023284"/>
    </source>
</evidence>
<comment type="caution">
    <text evidence="11">The sequence shown here is derived from an EMBL/GenBank/DDBJ whole genome shotgun (WGS) entry which is preliminary data.</text>
</comment>
<evidence type="ECO:0000256" key="1">
    <source>
        <dbReference type="ARBA" id="ARBA00004418"/>
    </source>
</evidence>
<dbReference type="InterPro" id="IPR023205">
    <property type="entry name" value="DsbA/DsbL"/>
</dbReference>
<feature type="chain" id="PRO_5030995573" description="Thiol:disulfide interchange protein" evidence="9">
    <location>
        <begin position="27"/>
        <end position="224"/>
    </location>
</feature>
<evidence type="ECO:0000256" key="4">
    <source>
        <dbReference type="ARBA" id="ARBA00022764"/>
    </source>
</evidence>
<dbReference type="AlphaFoldDB" id="A0A7W8D7C6"/>
<keyword evidence="4 7" id="KW-0574">Periplasm</keyword>
<dbReference type="PANTHER" id="PTHR35891:SF2">
    <property type="entry name" value="THIOL:DISULFIDE INTERCHANGE PROTEIN DSBA"/>
    <property type="match status" value="1"/>
</dbReference>
<organism evidence="11 12">
    <name type="scientific">Chiayiivirga flava</name>
    <dbReference type="NCBI Taxonomy" id="659595"/>
    <lineage>
        <taxon>Bacteria</taxon>
        <taxon>Pseudomonadati</taxon>
        <taxon>Pseudomonadota</taxon>
        <taxon>Gammaproteobacteria</taxon>
        <taxon>Lysobacterales</taxon>
        <taxon>Lysobacteraceae</taxon>
        <taxon>Chiayiivirga</taxon>
    </lineage>
</organism>
<dbReference type="RefSeq" id="WP_183961449.1">
    <property type="nucleotide sequence ID" value="NZ_JACHHP010000004.1"/>
</dbReference>
<dbReference type="PANTHER" id="PTHR35891">
    <property type="entry name" value="THIOL:DISULFIDE INTERCHANGE PROTEIN DSBA"/>
    <property type="match status" value="1"/>
</dbReference>
<dbReference type="InterPro" id="IPR050824">
    <property type="entry name" value="Thiol_disulfide_DsbA"/>
</dbReference>
<dbReference type="SUPFAM" id="SSF52833">
    <property type="entry name" value="Thioredoxin-like"/>
    <property type="match status" value="1"/>
</dbReference>
<evidence type="ECO:0000259" key="10">
    <source>
        <dbReference type="PROSITE" id="PS51352"/>
    </source>
</evidence>
<proteinExistence type="inferred from homology"/>
<keyword evidence="3 9" id="KW-0732">Signal</keyword>
<gene>
    <name evidence="11" type="ORF">HNQ52_002452</name>
</gene>
<evidence type="ECO:0000256" key="3">
    <source>
        <dbReference type="ARBA" id="ARBA00022729"/>
    </source>
</evidence>
<reference evidence="11 12" key="1">
    <citation type="submission" date="2020-08" db="EMBL/GenBank/DDBJ databases">
        <title>Genomic Encyclopedia of Type Strains, Phase IV (KMG-IV): sequencing the most valuable type-strain genomes for metagenomic binning, comparative biology and taxonomic classification.</title>
        <authorList>
            <person name="Goeker M."/>
        </authorList>
    </citation>
    <scope>NUCLEOTIDE SEQUENCE [LARGE SCALE GENOMIC DNA]</scope>
    <source>
        <strain evidence="11 12">DSM 24163</strain>
    </source>
</reference>
<dbReference type="CDD" id="cd03019">
    <property type="entry name" value="DsbA_DsbA"/>
    <property type="match status" value="1"/>
</dbReference>
<evidence type="ECO:0000313" key="12">
    <source>
        <dbReference type="Proteomes" id="UP000521199"/>
    </source>
</evidence>
<dbReference type="PROSITE" id="PS51352">
    <property type="entry name" value="THIOREDOXIN_2"/>
    <property type="match status" value="1"/>
</dbReference>
<comment type="similarity">
    <text evidence="2">Belongs to the thioredoxin family. DsbA subfamily.</text>
</comment>
<dbReference type="EMBL" id="JACHHP010000004">
    <property type="protein sequence ID" value="MBB5208902.1"/>
    <property type="molecule type" value="Genomic_DNA"/>
</dbReference>
<dbReference type="InterPro" id="IPR001853">
    <property type="entry name" value="DSBA-like_thioredoxin_dom"/>
</dbReference>
<name>A0A7W8D7C6_9GAMM</name>
<keyword evidence="6" id="KW-0676">Redox-active center</keyword>
<protein>
    <recommendedName>
        <fullName evidence="7">Thiol:disulfide interchange protein</fullName>
    </recommendedName>
</protein>
<dbReference type="Proteomes" id="UP000521199">
    <property type="component" value="Unassembled WGS sequence"/>
</dbReference>
<evidence type="ECO:0000256" key="5">
    <source>
        <dbReference type="ARBA" id="ARBA00023157"/>
    </source>
</evidence>
<dbReference type="PIRSF" id="PIRSF001488">
    <property type="entry name" value="Tdi_protein"/>
    <property type="match status" value="1"/>
</dbReference>
<feature type="domain" description="Thioredoxin" evidence="10">
    <location>
        <begin position="16"/>
        <end position="215"/>
    </location>
</feature>
<dbReference type="Gene3D" id="3.40.30.10">
    <property type="entry name" value="Glutaredoxin"/>
    <property type="match status" value="1"/>
</dbReference>
<feature type="disulfide bond" description="Redox-active" evidence="8">
    <location>
        <begin position="68"/>
        <end position="71"/>
    </location>
</feature>
<dbReference type="InterPro" id="IPR036249">
    <property type="entry name" value="Thioredoxin-like_sf"/>
</dbReference>
<evidence type="ECO:0000256" key="2">
    <source>
        <dbReference type="ARBA" id="ARBA00005791"/>
    </source>
</evidence>
<accession>A0A7W8D7C6</accession>
<evidence type="ECO:0000256" key="8">
    <source>
        <dbReference type="PIRSR" id="PIRSR001488-1"/>
    </source>
</evidence>
<keyword evidence="12" id="KW-1185">Reference proteome</keyword>
<feature type="signal peptide" evidence="9">
    <location>
        <begin position="1"/>
        <end position="26"/>
    </location>
</feature>
<comment type="subcellular location">
    <subcellularLocation>
        <location evidence="1 7">Periplasm</location>
    </subcellularLocation>
</comment>
<evidence type="ECO:0000256" key="9">
    <source>
        <dbReference type="SAM" id="SignalP"/>
    </source>
</evidence>
<keyword evidence="5 7" id="KW-1015">Disulfide bond</keyword>
<evidence type="ECO:0000256" key="7">
    <source>
        <dbReference type="PIRNR" id="PIRNR001488"/>
    </source>
</evidence>
<evidence type="ECO:0000313" key="11">
    <source>
        <dbReference type="EMBL" id="MBB5208902.1"/>
    </source>
</evidence>
<sequence length="224" mass="24370">MTSRLRSFATPLLLAAAALLALPALAQTPAAAGAEPYQAGRDYFPIEPAQPTSSGDQIEVIEVFGYSCIHCAHLAPQLAAWKKTLPADVKLDYMPAVFGGIWEVYGRAYYTAQTMGVLEKTHDPLFEALHTEKRRIGSLDDLAAWYGEHGVDKAQFLATMESFAVNAKIAQAQAQVPRYGVDGTPSIIVAGKYRVVAPREGSFTKMLQITDWLIEKERAAKKAG</sequence>
<dbReference type="Pfam" id="PF01323">
    <property type="entry name" value="DSBA"/>
    <property type="match status" value="1"/>
</dbReference>
<dbReference type="GO" id="GO:0016491">
    <property type="term" value="F:oxidoreductase activity"/>
    <property type="evidence" value="ECO:0007669"/>
    <property type="project" value="InterPro"/>
</dbReference>
<dbReference type="InterPro" id="IPR013766">
    <property type="entry name" value="Thioredoxin_domain"/>
</dbReference>
<dbReference type="GO" id="GO:0042597">
    <property type="term" value="C:periplasmic space"/>
    <property type="evidence" value="ECO:0007669"/>
    <property type="project" value="UniProtKB-SubCell"/>
</dbReference>